<dbReference type="InterPro" id="IPR002931">
    <property type="entry name" value="Transglutaminase-like"/>
</dbReference>
<dbReference type="Gene3D" id="2.60.120.1130">
    <property type="match status" value="1"/>
</dbReference>
<feature type="domain" description="Transglutaminase-like" evidence="1">
    <location>
        <begin position="267"/>
        <end position="342"/>
    </location>
</feature>
<name>W7Y477_9BACT</name>
<dbReference type="eggNOG" id="COG1305">
    <property type="taxonomic scope" value="Bacteria"/>
</dbReference>
<reference evidence="3 4" key="1">
    <citation type="journal article" date="2014" name="Genome Announc.">
        <title>Draft Genome Sequence of Cytophaga fermentans JCM 21142T, a Facultative Anaerobe Isolated from Marine Mud.</title>
        <authorList>
            <person name="Starns D."/>
            <person name="Oshima K."/>
            <person name="Suda W."/>
            <person name="Iino T."/>
            <person name="Yuki M."/>
            <person name="Inoue J."/>
            <person name="Kitamura K."/>
            <person name="Iida T."/>
            <person name="Darby A."/>
            <person name="Hattori M."/>
            <person name="Ohkuma M."/>
        </authorList>
    </citation>
    <scope>NUCLEOTIDE SEQUENCE [LARGE SCALE GENOMIC DNA]</scope>
    <source>
        <strain evidence="3 4">JCM 21142</strain>
    </source>
</reference>
<proteinExistence type="predicted"/>
<evidence type="ECO:0000313" key="4">
    <source>
        <dbReference type="Proteomes" id="UP000019402"/>
    </source>
</evidence>
<feature type="domain" description="DUF3857" evidence="2">
    <location>
        <begin position="75"/>
        <end position="208"/>
    </location>
</feature>
<dbReference type="Pfam" id="PF12969">
    <property type="entry name" value="DUF3857"/>
    <property type="match status" value="1"/>
</dbReference>
<dbReference type="InterPro" id="IPR024618">
    <property type="entry name" value="DUF3857"/>
</dbReference>
<dbReference type="STRING" id="869213.GCA_000517085_03377"/>
<comment type="caution">
    <text evidence="3">The sequence shown here is derived from an EMBL/GenBank/DDBJ whole genome shotgun (WGS) entry which is preliminary data.</text>
</comment>
<keyword evidence="4" id="KW-1185">Reference proteome</keyword>
<dbReference type="Proteomes" id="UP000019402">
    <property type="component" value="Unassembled WGS sequence"/>
</dbReference>
<dbReference type="Pfam" id="PF01841">
    <property type="entry name" value="Transglut_core"/>
    <property type="match status" value="1"/>
</dbReference>
<evidence type="ECO:0000259" key="2">
    <source>
        <dbReference type="Pfam" id="PF12969"/>
    </source>
</evidence>
<evidence type="ECO:0008006" key="5">
    <source>
        <dbReference type="Google" id="ProtNLM"/>
    </source>
</evidence>
<gene>
    <name evidence="3" type="ORF">JCM21142_41524</name>
</gene>
<dbReference type="Gene3D" id="3.10.620.30">
    <property type="match status" value="1"/>
</dbReference>
<organism evidence="3 4">
    <name type="scientific">Saccharicrinis fermentans DSM 9555 = JCM 21142</name>
    <dbReference type="NCBI Taxonomy" id="869213"/>
    <lineage>
        <taxon>Bacteria</taxon>
        <taxon>Pseudomonadati</taxon>
        <taxon>Bacteroidota</taxon>
        <taxon>Bacteroidia</taxon>
        <taxon>Marinilabiliales</taxon>
        <taxon>Marinilabiliaceae</taxon>
        <taxon>Saccharicrinis</taxon>
    </lineage>
</organism>
<evidence type="ECO:0000259" key="1">
    <source>
        <dbReference type="Pfam" id="PF01841"/>
    </source>
</evidence>
<dbReference type="InterPro" id="IPR038765">
    <property type="entry name" value="Papain-like_cys_pep_sf"/>
</dbReference>
<dbReference type="AlphaFoldDB" id="W7Y477"/>
<dbReference type="EMBL" id="BAMD01000015">
    <property type="protein sequence ID" value="GAF02877.1"/>
    <property type="molecule type" value="Genomic_DNA"/>
</dbReference>
<sequence>MSLFLIDSFAVAFPDIAKLSAQYKKYNAVISNMHTTYLMDWVDDSLVITQQNVKELVILNDFYKGLAKDYIFLGSFTTIQEKEAYTMVPKGNGFEQVAVKQFQERHNTDGGIFYDDSKLLQFTYPALQKGAVTHLNYTIRYHNPKLLDQSYLQSFIPIVKGKITVKAHKNIDLGFKNFNFDKIQPQFKTYKKGKYNYYEWTVEDVPPYPYYSDGFYSPSYFSPHVTFYVERMNGEPYFGTLGQLYSFYHDFISQVDTVGVDSLKVMVDKITDGLVDERERARAIYYWVHKNIKYIAYEEGYSGFVPTSAKEVLAKRFGDCKGMSCLIKTMMDLANIPTYYTWVGTRHKPYGYEELPLPLVDNHMIATQIVHDSVVWLDGTFEYLDYGVSPYHIQGKDAMVGISEDTYKIFKIPISPAAYSVTIDSVKIQLRDGKVLGHDNIQYSGFNKLELAHAFNGVKPASYNRFLSHYFAMGNNKFVVTDNQVGNLFEYNRPASLQFNFEISDYYKSIGNELYLNLNLDKSYGQMTIDTTSSTFTPLENDFYCTKRYVVELEIPEGYEVTYVPPASSFSNKDFQFSIRYTLNEKSVILEKELKFEFLILLENKIEDWNQMIKLLSKSYRNTLVLTRE</sequence>
<dbReference type="SUPFAM" id="SSF54001">
    <property type="entry name" value="Cysteine proteinases"/>
    <property type="match status" value="1"/>
</dbReference>
<accession>W7Y477</accession>
<dbReference type="Gene3D" id="2.60.40.3140">
    <property type="match status" value="1"/>
</dbReference>
<protein>
    <recommendedName>
        <fullName evidence="5">Transglutaminase-like domain-containing protein</fullName>
    </recommendedName>
</protein>
<evidence type="ECO:0000313" key="3">
    <source>
        <dbReference type="EMBL" id="GAF02877.1"/>
    </source>
</evidence>